<keyword evidence="3" id="KW-0489">Methyltransferase</keyword>
<dbReference type="SMART" id="SM00028">
    <property type="entry name" value="TPR"/>
    <property type="match status" value="3"/>
</dbReference>
<reference evidence="3 4" key="1">
    <citation type="submission" date="2020-02" db="EMBL/GenBank/DDBJ databases">
        <title>Draft genome sequence of Haematococcus lacustris strain NIES-144.</title>
        <authorList>
            <person name="Morimoto D."/>
            <person name="Nakagawa S."/>
            <person name="Yoshida T."/>
            <person name="Sawayama S."/>
        </authorList>
    </citation>
    <scope>NUCLEOTIDE SEQUENCE [LARGE SCALE GENOMIC DNA]</scope>
    <source>
        <strain evidence="3 4">NIES-144</strain>
    </source>
</reference>
<dbReference type="InterPro" id="IPR011990">
    <property type="entry name" value="TPR-like_helical_dom_sf"/>
</dbReference>
<dbReference type="InterPro" id="IPR019734">
    <property type="entry name" value="TPR_rpt"/>
</dbReference>
<dbReference type="Gene3D" id="1.25.40.10">
    <property type="entry name" value="Tetratricopeptide repeat domain"/>
    <property type="match status" value="1"/>
</dbReference>
<evidence type="ECO:0000256" key="2">
    <source>
        <dbReference type="ARBA" id="ARBA00022803"/>
    </source>
</evidence>
<gene>
    <name evidence="3" type="ORF">HaLaN_11421</name>
</gene>
<proteinExistence type="predicted"/>
<dbReference type="GO" id="GO:0051879">
    <property type="term" value="F:Hsp90 protein binding"/>
    <property type="evidence" value="ECO:0007669"/>
    <property type="project" value="TreeGrafter"/>
</dbReference>
<dbReference type="PANTHER" id="PTHR22904">
    <property type="entry name" value="TPR REPEAT CONTAINING PROTEIN"/>
    <property type="match status" value="1"/>
</dbReference>
<keyword evidence="2" id="KW-0802">TPR repeat</keyword>
<keyword evidence="4" id="KW-1185">Reference proteome</keyword>
<accession>A0A699Z7T9</accession>
<dbReference type="GO" id="GO:0032259">
    <property type="term" value="P:methylation"/>
    <property type="evidence" value="ECO:0007669"/>
    <property type="project" value="UniProtKB-KW"/>
</dbReference>
<keyword evidence="1" id="KW-0677">Repeat</keyword>
<dbReference type="PANTHER" id="PTHR22904:SF523">
    <property type="entry name" value="STRESS-INDUCED-PHOSPHOPROTEIN 1"/>
    <property type="match status" value="1"/>
</dbReference>
<dbReference type="SUPFAM" id="SSF48452">
    <property type="entry name" value="TPR-like"/>
    <property type="match status" value="1"/>
</dbReference>
<dbReference type="Proteomes" id="UP000485058">
    <property type="component" value="Unassembled WGS sequence"/>
</dbReference>
<sequence length="176" mass="18359">MGVRQGADPAQSASELRDWANRAYRQHQYADAVALYSQALLLQPEDHTLLSNRSAAYLGQGYPDLALADAQQCVQLAPSWPKASFRLASCLAALGEWSAAAQVAVHALGLAPDSQELAALAQEAQGRVLGGELGSRFQRKTLADDLKGRAGGGVHVLAVGTAPMLLALSAAASLAQ</sequence>
<feature type="non-terminal residue" evidence="3">
    <location>
        <position position="176"/>
    </location>
</feature>
<evidence type="ECO:0000313" key="3">
    <source>
        <dbReference type="EMBL" id="GFH15228.1"/>
    </source>
</evidence>
<evidence type="ECO:0000313" key="4">
    <source>
        <dbReference type="Proteomes" id="UP000485058"/>
    </source>
</evidence>
<protein>
    <submittedName>
        <fullName evidence="3">Protein arginine N-methyltransferase 7</fullName>
    </submittedName>
</protein>
<keyword evidence="3" id="KW-0808">Transferase</keyword>
<comment type="caution">
    <text evidence="3">The sequence shown here is derived from an EMBL/GenBank/DDBJ whole genome shotgun (WGS) entry which is preliminary data.</text>
</comment>
<name>A0A699Z7T9_HAELA</name>
<dbReference type="EMBL" id="BLLF01000822">
    <property type="protein sequence ID" value="GFH15228.1"/>
    <property type="molecule type" value="Genomic_DNA"/>
</dbReference>
<dbReference type="GO" id="GO:0008168">
    <property type="term" value="F:methyltransferase activity"/>
    <property type="evidence" value="ECO:0007669"/>
    <property type="project" value="UniProtKB-KW"/>
</dbReference>
<evidence type="ECO:0000256" key="1">
    <source>
        <dbReference type="ARBA" id="ARBA00022737"/>
    </source>
</evidence>
<dbReference type="AlphaFoldDB" id="A0A699Z7T9"/>
<organism evidence="3 4">
    <name type="scientific">Haematococcus lacustris</name>
    <name type="common">Green alga</name>
    <name type="synonym">Haematococcus pluvialis</name>
    <dbReference type="NCBI Taxonomy" id="44745"/>
    <lineage>
        <taxon>Eukaryota</taxon>
        <taxon>Viridiplantae</taxon>
        <taxon>Chlorophyta</taxon>
        <taxon>core chlorophytes</taxon>
        <taxon>Chlorophyceae</taxon>
        <taxon>CS clade</taxon>
        <taxon>Chlamydomonadales</taxon>
        <taxon>Haematococcaceae</taxon>
        <taxon>Haematococcus</taxon>
    </lineage>
</organism>